<dbReference type="Proteomes" id="UP000636709">
    <property type="component" value="Unassembled WGS sequence"/>
</dbReference>
<dbReference type="EMBL" id="JACEFO010001686">
    <property type="protein sequence ID" value="KAF8721277.1"/>
    <property type="molecule type" value="Genomic_DNA"/>
</dbReference>
<evidence type="ECO:0000313" key="2">
    <source>
        <dbReference type="Proteomes" id="UP000636709"/>
    </source>
</evidence>
<proteinExistence type="predicted"/>
<comment type="caution">
    <text evidence="1">The sequence shown here is derived from an EMBL/GenBank/DDBJ whole genome shotgun (WGS) entry which is preliminary data.</text>
</comment>
<gene>
    <name evidence="1" type="ORF">HU200_023205</name>
</gene>
<keyword evidence="2" id="KW-1185">Reference proteome</keyword>
<accession>A0A835EUM1</accession>
<evidence type="ECO:0000313" key="1">
    <source>
        <dbReference type="EMBL" id="KAF8721277.1"/>
    </source>
</evidence>
<protein>
    <submittedName>
        <fullName evidence="1">Uncharacterized protein</fullName>
    </submittedName>
</protein>
<dbReference type="Gramene" id="Dexi9B01G0046290.1">
    <property type="protein sequence ID" value="Dexi9B01G0046290.1:cds"/>
    <property type="gene ID" value="Dexi9B01G0046290"/>
</dbReference>
<name>A0A835EUM1_9POAL</name>
<dbReference type="AlphaFoldDB" id="A0A835EUM1"/>
<organism evidence="1 2">
    <name type="scientific">Digitaria exilis</name>
    <dbReference type="NCBI Taxonomy" id="1010633"/>
    <lineage>
        <taxon>Eukaryota</taxon>
        <taxon>Viridiplantae</taxon>
        <taxon>Streptophyta</taxon>
        <taxon>Embryophyta</taxon>
        <taxon>Tracheophyta</taxon>
        <taxon>Spermatophyta</taxon>
        <taxon>Magnoliopsida</taxon>
        <taxon>Liliopsida</taxon>
        <taxon>Poales</taxon>
        <taxon>Poaceae</taxon>
        <taxon>PACMAD clade</taxon>
        <taxon>Panicoideae</taxon>
        <taxon>Panicodae</taxon>
        <taxon>Paniceae</taxon>
        <taxon>Anthephorinae</taxon>
        <taxon>Digitaria</taxon>
    </lineage>
</organism>
<sequence length="50" mass="5808">MPCRNYHAGNRQSLSLSLSLSLLEFSRWHMPTLPPDQTVVILQQLQQQDE</sequence>
<reference evidence="1" key="1">
    <citation type="submission" date="2020-07" db="EMBL/GenBank/DDBJ databases">
        <title>Genome sequence and genetic diversity analysis of an under-domesticated orphan crop, white fonio (Digitaria exilis).</title>
        <authorList>
            <person name="Bennetzen J.L."/>
            <person name="Chen S."/>
            <person name="Ma X."/>
            <person name="Wang X."/>
            <person name="Yssel A.E.J."/>
            <person name="Chaluvadi S.R."/>
            <person name="Johnson M."/>
            <person name="Gangashetty P."/>
            <person name="Hamidou F."/>
            <person name="Sanogo M.D."/>
            <person name="Zwaenepoel A."/>
            <person name="Wallace J."/>
            <person name="Van De Peer Y."/>
            <person name="Van Deynze A."/>
        </authorList>
    </citation>
    <scope>NUCLEOTIDE SEQUENCE</scope>
    <source>
        <tissue evidence="1">Leaves</tissue>
    </source>
</reference>